<dbReference type="RefSeq" id="WP_104077273.1">
    <property type="nucleotide sequence ID" value="NZ_CP062178.1"/>
</dbReference>
<name>A0A2P5KBC7_9BURK</name>
<feature type="compositionally biased region" description="Polar residues" evidence="1">
    <location>
        <begin position="39"/>
        <end position="51"/>
    </location>
</feature>
<comment type="caution">
    <text evidence="2">The sequence shown here is derived from an EMBL/GenBank/DDBJ whole genome shotgun (WGS) entry which is preliminary data.</text>
</comment>
<feature type="region of interest" description="Disordered" evidence="1">
    <location>
        <begin position="67"/>
        <end position="158"/>
    </location>
</feature>
<protein>
    <submittedName>
        <fullName evidence="2">Uncharacterized protein</fullName>
    </submittedName>
</protein>
<organism evidence="2 3">
    <name type="scientific">Mycetohabitans endofungorum</name>
    <dbReference type="NCBI Taxonomy" id="417203"/>
    <lineage>
        <taxon>Bacteria</taxon>
        <taxon>Pseudomonadati</taxon>
        <taxon>Pseudomonadota</taxon>
        <taxon>Betaproteobacteria</taxon>
        <taxon>Burkholderiales</taxon>
        <taxon>Burkholderiaceae</taxon>
        <taxon>Mycetohabitans</taxon>
    </lineage>
</organism>
<dbReference type="SUPFAM" id="SSF53955">
    <property type="entry name" value="Lysozyme-like"/>
    <property type="match status" value="1"/>
</dbReference>
<feature type="region of interest" description="Disordered" evidence="1">
    <location>
        <begin position="1"/>
        <end position="51"/>
    </location>
</feature>
<feature type="compositionally biased region" description="Low complexity" evidence="1">
    <location>
        <begin position="111"/>
        <end position="131"/>
    </location>
</feature>
<dbReference type="AlphaFoldDB" id="A0A2P5KBC7"/>
<keyword evidence="3" id="KW-1185">Reference proteome</keyword>
<feature type="compositionally biased region" description="Polar residues" evidence="1">
    <location>
        <begin position="1"/>
        <end position="19"/>
    </location>
</feature>
<accession>A0A2P5KBC7</accession>
<evidence type="ECO:0000313" key="2">
    <source>
        <dbReference type="EMBL" id="PPB84033.1"/>
    </source>
</evidence>
<sequence>MTTTITIIQTDSPSSNWSQWPGLYDNDTSGIHHKRAGDGQTSTSSDGQWSNTDDLLNQLIQLLMQFNSNGNEGNTGDGPDSGDAIGRHHGGGGCHHHHCDAPEDGTGGSSGKTHGTSSDSDATDSTQASSRSGKDQPALEGPTTPGKAYTPGKNPKIDRWENDINLAARLTGLDGNLIGGQMWAESRGNPKEWSKNSDGTPDLSLMQIGQRRWEKDVLPTLTQQDKENIKKLTGKDAKDLDVSNPHDNVIAGAFELKSHIIESGGDRNNPMANEKALKKGLKDYVGVGDEGKYARNVMTNYNVLNQHKELDDSQ</sequence>
<reference evidence="2 3" key="1">
    <citation type="submission" date="2018-01" db="EMBL/GenBank/DDBJ databases">
        <title>Genomic Encyclopedia of Type Strains, Phase III (KMG-III): the genomes of soil and plant-associated and newly described type strains.</title>
        <authorList>
            <person name="Whitman W."/>
        </authorList>
    </citation>
    <scope>NUCLEOTIDE SEQUENCE [LARGE SCALE GENOMIC DNA]</scope>
    <source>
        <strain evidence="2 3">HKI456</strain>
    </source>
</reference>
<dbReference type="InterPro" id="IPR023346">
    <property type="entry name" value="Lysozyme-like_dom_sf"/>
</dbReference>
<proteinExistence type="predicted"/>
<dbReference type="EMBL" id="PRDW01000005">
    <property type="protein sequence ID" value="PPB84033.1"/>
    <property type="molecule type" value="Genomic_DNA"/>
</dbReference>
<evidence type="ECO:0000256" key="1">
    <source>
        <dbReference type="SAM" id="MobiDB-lite"/>
    </source>
</evidence>
<dbReference type="Gene3D" id="1.10.530.10">
    <property type="match status" value="1"/>
</dbReference>
<dbReference type="Proteomes" id="UP000243096">
    <property type="component" value="Unassembled WGS sequence"/>
</dbReference>
<gene>
    <name evidence="2" type="ORF">B0O95_105217</name>
</gene>
<feature type="compositionally biased region" description="Basic residues" evidence="1">
    <location>
        <begin position="87"/>
        <end position="98"/>
    </location>
</feature>
<dbReference type="OrthoDB" id="9815002at2"/>
<evidence type="ECO:0000313" key="3">
    <source>
        <dbReference type="Proteomes" id="UP000243096"/>
    </source>
</evidence>